<feature type="compositionally biased region" description="Low complexity" evidence="1">
    <location>
        <begin position="58"/>
        <end position="67"/>
    </location>
</feature>
<organism evidence="3 4">
    <name type="scientific">Ancylostoma ceylanicum</name>
    <dbReference type="NCBI Taxonomy" id="53326"/>
    <lineage>
        <taxon>Eukaryota</taxon>
        <taxon>Metazoa</taxon>
        <taxon>Ecdysozoa</taxon>
        <taxon>Nematoda</taxon>
        <taxon>Chromadorea</taxon>
        <taxon>Rhabditida</taxon>
        <taxon>Rhabditina</taxon>
        <taxon>Rhabditomorpha</taxon>
        <taxon>Strongyloidea</taxon>
        <taxon>Ancylostomatidae</taxon>
        <taxon>Ancylostomatinae</taxon>
        <taxon>Ancylostoma</taxon>
    </lineage>
</organism>
<dbReference type="AlphaFoldDB" id="A0A016SYM6"/>
<sequence>MYHLVVQSMLMSNVVAQEFTIDGKPLMSHHSKKSKERKRSRSRERDSRKKSKHKRHSSSSSEPSVSSDSDHGDRFQSVLDKQREEKRRQKRLEKERLKQKETPEEKRARRLAKKLKKQEKKKKENSSYLPPQLAYTNLNNPFNDVNLTETFVWGKKLEQEGKSNYSRKKIEKETRARVEKNLREMEDLKRTRDARLAAREDMEMMQRDADRKAHAEWTSKEAEFQLQQAKVRSNIRIEQNRAKPIDLLSRYIQFGDESNDGKDEQAEFELEDPLKYLKGLTQDDYEDLVEDIKVYRSLDRDRHSDFWKDVRCVIDDELRKLRDDRGRLGTSIHGSVQQDVDKIFKVSVSPFLRFLKVKEALPMPLTLQNMEFITRRHVEKHKELRRCD</sequence>
<dbReference type="Proteomes" id="UP000024635">
    <property type="component" value="Unassembled WGS sequence"/>
</dbReference>
<comment type="caution">
    <text evidence="3">The sequence shown here is derived from an EMBL/GenBank/DDBJ whole genome shotgun (WGS) entry which is preliminary data.</text>
</comment>
<feature type="domain" description="Splicing factor cactin central" evidence="2">
    <location>
        <begin position="207"/>
        <end position="345"/>
    </location>
</feature>
<dbReference type="Pfam" id="PF10312">
    <property type="entry name" value="Cactin_mid"/>
    <property type="match status" value="1"/>
</dbReference>
<dbReference type="STRING" id="53326.A0A016SYM6"/>
<dbReference type="GO" id="GO:0045292">
    <property type="term" value="P:mRNA cis splicing, via spliceosome"/>
    <property type="evidence" value="ECO:0007669"/>
    <property type="project" value="TreeGrafter"/>
</dbReference>
<reference evidence="4" key="1">
    <citation type="journal article" date="2015" name="Nat. Genet.">
        <title>The genome and transcriptome of the zoonotic hookworm Ancylostoma ceylanicum identify infection-specific gene families.</title>
        <authorList>
            <person name="Schwarz E.M."/>
            <person name="Hu Y."/>
            <person name="Antoshechkin I."/>
            <person name="Miller M.M."/>
            <person name="Sternberg P.W."/>
            <person name="Aroian R.V."/>
        </authorList>
    </citation>
    <scope>NUCLEOTIDE SEQUENCE</scope>
    <source>
        <strain evidence="4">HY135</strain>
    </source>
</reference>
<keyword evidence="4" id="KW-1185">Reference proteome</keyword>
<accession>A0A016SYM6</accession>
<gene>
    <name evidence="3" type="primary">Acey_s0155.g3064</name>
    <name evidence="3" type="ORF">Y032_0155g3064</name>
</gene>
<dbReference type="InterPro" id="IPR018816">
    <property type="entry name" value="Cactin_central"/>
</dbReference>
<dbReference type="GO" id="GO:0005681">
    <property type="term" value="C:spliceosomal complex"/>
    <property type="evidence" value="ECO:0007669"/>
    <property type="project" value="TreeGrafter"/>
</dbReference>
<name>A0A016SYM6_9BILA</name>
<evidence type="ECO:0000313" key="4">
    <source>
        <dbReference type="Proteomes" id="UP000024635"/>
    </source>
</evidence>
<dbReference type="EMBL" id="JARK01001491">
    <property type="protein sequence ID" value="EYB95868.1"/>
    <property type="molecule type" value="Genomic_DNA"/>
</dbReference>
<proteinExistence type="predicted"/>
<dbReference type="PANTHER" id="PTHR21737">
    <property type="entry name" value="POLYGLUTAMINE BINDING PROTEIN 1/MARVEL MEMBRANE-ASSOCIATING DOMAIN CONTAINING 3"/>
    <property type="match status" value="1"/>
</dbReference>
<feature type="region of interest" description="Disordered" evidence="1">
    <location>
        <begin position="25"/>
        <end position="132"/>
    </location>
</feature>
<evidence type="ECO:0000256" key="1">
    <source>
        <dbReference type="SAM" id="MobiDB-lite"/>
    </source>
</evidence>
<dbReference type="OrthoDB" id="265955at2759"/>
<feature type="compositionally biased region" description="Basic residues" evidence="1">
    <location>
        <begin position="27"/>
        <end position="57"/>
    </location>
</feature>
<feature type="compositionally biased region" description="Basic residues" evidence="1">
    <location>
        <begin position="108"/>
        <end position="120"/>
    </location>
</feature>
<evidence type="ECO:0000313" key="3">
    <source>
        <dbReference type="EMBL" id="EYB95868.1"/>
    </source>
</evidence>
<evidence type="ECO:0000259" key="2">
    <source>
        <dbReference type="Pfam" id="PF10312"/>
    </source>
</evidence>
<feature type="compositionally biased region" description="Basic and acidic residues" evidence="1">
    <location>
        <begin position="68"/>
        <end position="107"/>
    </location>
</feature>
<dbReference type="PANTHER" id="PTHR21737:SF4">
    <property type="entry name" value="SPLICING FACTOR CACTIN"/>
    <property type="match status" value="1"/>
</dbReference>
<dbReference type="GO" id="GO:0005737">
    <property type="term" value="C:cytoplasm"/>
    <property type="evidence" value="ECO:0007669"/>
    <property type="project" value="TreeGrafter"/>
</dbReference>
<protein>
    <recommendedName>
        <fullName evidence="2">Splicing factor cactin central domain-containing protein</fullName>
    </recommendedName>
</protein>